<dbReference type="Gene3D" id="1.20.140.10">
    <property type="entry name" value="Butyryl-CoA Dehydrogenase, subunit A, domain 3"/>
    <property type="match status" value="1"/>
</dbReference>
<evidence type="ECO:0000259" key="3">
    <source>
        <dbReference type="Pfam" id="PF08028"/>
    </source>
</evidence>
<dbReference type="RefSeq" id="WP_237818235.1">
    <property type="nucleotide sequence ID" value="NZ_JAKLTQ010000002.1"/>
</dbReference>
<dbReference type="InterPro" id="IPR013786">
    <property type="entry name" value="AcylCoA_DH/ox_N"/>
</dbReference>
<protein>
    <submittedName>
        <fullName evidence="4">Acyl-CoA dehydrogenase family protein</fullName>
    </submittedName>
</protein>
<reference evidence="4" key="1">
    <citation type="submission" date="2022-01" db="EMBL/GenBank/DDBJ databases">
        <authorList>
            <person name="Jo J.-H."/>
            <person name="Im W.-T."/>
        </authorList>
    </citation>
    <scope>NUCLEOTIDE SEQUENCE</scope>
    <source>
        <strain evidence="4">I2-34</strain>
    </source>
</reference>
<dbReference type="SUPFAM" id="SSF47203">
    <property type="entry name" value="Acyl-CoA dehydrogenase C-terminal domain-like"/>
    <property type="match status" value="1"/>
</dbReference>
<dbReference type="InterPro" id="IPR037069">
    <property type="entry name" value="AcylCoA_DH/ox_N_sf"/>
</dbReference>
<dbReference type="InterPro" id="IPR009100">
    <property type="entry name" value="AcylCoA_DH/oxidase_NM_dom_sf"/>
</dbReference>
<dbReference type="InterPro" id="IPR046373">
    <property type="entry name" value="Acyl-CoA_Oxase/DH_mid-dom_sf"/>
</dbReference>
<accession>A0ABS9L398</accession>
<comment type="caution">
    <text evidence="4">The sequence shown here is derived from an EMBL/GenBank/DDBJ whole genome shotgun (WGS) entry which is preliminary data.</text>
</comment>
<feature type="domain" description="Acyl-CoA dehydrogenase/oxidase N-terminal" evidence="2">
    <location>
        <begin position="30"/>
        <end position="94"/>
    </location>
</feature>
<sequence>MFKNLVLSGSLTDAERQYLDRVAGLIPVLRDEAAAAEEGRKVTAPVMDAAVEAGLFSALVPARFGGQALGLRSLTEAARLLARGDASTAWALAFLIEHNWMAGRMPIPVQEKLFADRNYMLAAAPLVSGGPATREEDGSYRITGTWRYGTGYDNSDWVFVTCTIQEEDGPVDRVFMLPVDAVEVVQRWEASGMAATSSHNLRGEDLIVPAERSLPIPDFVSADSHGGIEHIESIYHYPLHFGLNNMMAGIFVGIAEAVLDLYEGKLESSRPFGLARKERTPSRIRWAAARKRIEAARLLYFATIDWTVELCEKREGYTQEDIGELQLSSLTIAHMCHDAVNQLCMGIGSSAFALKDPIQRYKRDIDVLINHAGLDWDVVADRASRWSLGFGAETTDWHSSPAKGK</sequence>
<feature type="domain" description="Acyl-CoA dehydrogenase C-terminal" evidence="3">
    <location>
        <begin position="247"/>
        <end position="375"/>
    </location>
</feature>
<dbReference type="PIRSF" id="PIRSF016578">
    <property type="entry name" value="HsaA"/>
    <property type="match status" value="1"/>
</dbReference>
<keyword evidence="1" id="KW-0560">Oxidoreductase</keyword>
<evidence type="ECO:0000313" key="4">
    <source>
        <dbReference type="EMBL" id="MCG2621128.1"/>
    </source>
</evidence>
<dbReference type="PANTHER" id="PTHR43884:SF12">
    <property type="entry name" value="ISOVALERYL-COA DEHYDROGENASE, MITOCHONDRIAL-RELATED"/>
    <property type="match status" value="1"/>
</dbReference>
<keyword evidence="5" id="KW-1185">Reference proteome</keyword>
<dbReference type="PANTHER" id="PTHR43884">
    <property type="entry name" value="ACYL-COA DEHYDROGENASE"/>
    <property type="match status" value="1"/>
</dbReference>
<dbReference type="SUPFAM" id="SSF56645">
    <property type="entry name" value="Acyl-CoA dehydrogenase NM domain-like"/>
    <property type="match status" value="1"/>
</dbReference>
<proteinExistence type="predicted"/>
<organism evidence="4 5">
    <name type="scientific">Arthrobacter hankyongi</name>
    <dbReference type="NCBI Taxonomy" id="2904801"/>
    <lineage>
        <taxon>Bacteria</taxon>
        <taxon>Bacillati</taxon>
        <taxon>Actinomycetota</taxon>
        <taxon>Actinomycetes</taxon>
        <taxon>Micrococcales</taxon>
        <taxon>Micrococcaceae</taxon>
        <taxon>Arthrobacter</taxon>
    </lineage>
</organism>
<dbReference type="Pfam" id="PF02771">
    <property type="entry name" value="Acyl-CoA_dh_N"/>
    <property type="match status" value="1"/>
</dbReference>
<dbReference type="Gene3D" id="1.10.540.10">
    <property type="entry name" value="Acyl-CoA dehydrogenase/oxidase, N-terminal domain"/>
    <property type="match status" value="1"/>
</dbReference>
<evidence type="ECO:0000259" key="2">
    <source>
        <dbReference type="Pfam" id="PF02771"/>
    </source>
</evidence>
<evidence type="ECO:0000256" key="1">
    <source>
        <dbReference type="ARBA" id="ARBA00023002"/>
    </source>
</evidence>
<dbReference type="InterPro" id="IPR036250">
    <property type="entry name" value="AcylCo_DH-like_C"/>
</dbReference>
<name>A0ABS9L398_9MICC</name>
<dbReference type="Gene3D" id="2.40.110.10">
    <property type="entry name" value="Butyryl-CoA Dehydrogenase, subunit A, domain 2"/>
    <property type="match status" value="1"/>
</dbReference>
<gene>
    <name evidence="4" type="ORF">LVY72_04275</name>
</gene>
<dbReference type="InterPro" id="IPR013107">
    <property type="entry name" value="Acyl-CoA_DH_C"/>
</dbReference>
<dbReference type="Proteomes" id="UP001165368">
    <property type="component" value="Unassembled WGS sequence"/>
</dbReference>
<dbReference type="Pfam" id="PF08028">
    <property type="entry name" value="Acyl-CoA_dh_2"/>
    <property type="match status" value="1"/>
</dbReference>
<evidence type="ECO:0000313" key="5">
    <source>
        <dbReference type="Proteomes" id="UP001165368"/>
    </source>
</evidence>
<dbReference type="EMBL" id="JAKLTQ010000002">
    <property type="protein sequence ID" value="MCG2621128.1"/>
    <property type="molecule type" value="Genomic_DNA"/>
</dbReference>